<keyword evidence="5" id="KW-0732">Signal</keyword>
<dbReference type="HOGENOM" id="CLU_101159_2_2_12"/>
<dbReference type="STRING" id="869212.Turpa_3207"/>
<dbReference type="PROSITE" id="PS51257">
    <property type="entry name" value="PROKAR_LIPOPROTEIN"/>
    <property type="match status" value="1"/>
</dbReference>
<dbReference type="PATRIC" id="fig|869212.3.peg.3236"/>
<feature type="signal peptide" evidence="5">
    <location>
        <begin position="1"/>
        <end position="19"/>
    </location>
</feature>
<dbReference type="PROSITE" id="PS51007">
    <property type="entry name" value="CYTC"/>
    <property type="match status" value="1"/>
</dbReference>
<evidence type="ECO:0000256" key="5">
    <source>
        <dbReference type="SAM" id="SignalP"/>
    </source>
</evidence>
<feature type="chain" id="PRO_5003686055" evidence="5">
    <location>
        <begin position="20"/>
        <end position="125"/>
    </location>
</feature>
<dbReference type="KEGG" id="tpx:Turpa_3207"/>
<dbReference type="SUPFAM" id="SSF46626">
    <property type="entry name" value="Cytochrome c"/>
    <property type="match status" value="1"/>
</dbReference>
<keyword evidence="1 4" id="KW-0349">Heme</keyword>
<protein>
    <submittedName>
        <fullName evidence="7">Cytochrome c class I</fullName>
    </submittedName>
</protein>
<dbReference type="Proteomes" id="UP000006048">
    <property type="component" value="Chromosome"/>
</dbReference>
<dbReference type="InterPro" id="IPR036909">
    <property type="entry name" value="Cyt_c-like_dom_sf"/>
</dbReference>
<keyword evidence="2 4" id="KW-0479">Metal-binding</keyword>
<evidence type="ECO:0000256" key="1">
    <source>
        <dbReference type="ARBA" id="ARBA00022617"/>
    </source>
</evidence>
<dbReference type="Pfam" id="PF00034">
    <property type="entry name" value="Cytochrom_C"/>
    <property type="match status" value="1"/>
</dbReference>
<dbReference type="InterPro" id="IPR009056">
    <property type="entry name" value="Cyt_c-like_dom"/>
</dbReference>
<evidence type="ECO:0000259" key="6">
    <source>
        <dbReference type="PROSITE" id="PS51007"/>
    </source>
</evidence>
<dbReference type="AlphaFoldDB" id="I4B989"/>
<evidence type="ECO:0000313" key="7">
    <source>
        <dbReference type="EMBL" id="AFM13846.1"/>
    </source>
</evidence>
<accession>I4B989</accession>
<proteinExistence type="predicted"/>
<dbReference type="GO" id="GO:0020037">
    <property type="term" value="F:heme binding"/>
    <property type="evidence" value="ECO:0007669"/>
    <property type="project" value="InterPro"/>
</dbReference>
<dbReference type="OrthoDB" id="340343at2"/>
<feature type="domain" description="Cytochrome c" evidence="6">
    <location>
        <begin position="33"/>
        <end position="122"/>
    </location>
</feature>
<name>I4B989_TURPD</name>
<evidence type="ECO:0000256" key="3">
    <source>
        <dbReference type="ARBA" id="ARBA00023004"/>
    </source>
</evidence>
<keyword evidence="3 4" id="KW-0408">Iron</keyword>
<sequence>MKKQYIFLTMAALAMAATACGKKPEADAAPGAAAAISGETVYNEKGCVTCHGAQGKGDGPVGAALKPKPRNFADAKWKNGTDLASVIKAIETGIAGSGMAPYKGVLSDEEIKAVAEHVRKLGGKN</sequence>
<organism evidence="7 8">
    <name type="scientific">Turneriella parva (strain ATCC BAA-1111 / DSM 21527 / NCTC 11395 / H)</name>
    <name type="common">Leptospira parva</name>
    <dbReference type="NCBI Taxonomy" id="869212"/>
    <lineage>
        <taxon>Bacteria</taxon>
        <taxon>Pseudomonadati</taxon>
        <taxon>Spirochaetota</taxon>
        <taxon>Spirochaetia</taxon>
        <taxon>Leptospirales</taxon>
        <taxon>Leptospiraceae</taxon>
        <taxon>Turneriella</taxon>
    </lineage>
</organism>
<reference evidence="7 8" key="1">
    <citation type="submission" date="2012-06" db="EMBL/GenBank/DDBJ databases">
        <title>The complete chromosome of genome of Turneriella parva DSM 21527.</title>
        <authorList>
            <consortium name="US DOE Joint Genome Institute (JGI-PGF)"/>
            <person name="Lucas S."/>
            <person name="Han J."/>
            <person name="Lapidus A."/>
            <person name="Bruce D."/>
            <person name="Goodwin L."/>
            <person name="Pitluck S."/>
            <person name="Peters L."/>
            <person name="Kyrpides N."/>
            <person name="Mavromatis K."/>
            <person name="Ivanova N."/>
            <person name="Mikhailova N."/>
            <person name="Chertkov O."/>
            <person name="Detter J.C."/>
            <person name="Tapia R."/>
            <person name="Han C."/>
            <person name="Land M."/>
            <person name="Hauser L."/>
            <person name="Markowitz V."/>
            <person name="Cheng J.-F."/>
            <person name="Hugenholtz P."/>
            <person name="Woyke T."/>
            <person name="Wu D."/>
            <person name="Gronow S."/>
            <person name="Wellnitz S."/>
            <person name="Brambilla E."/>
            <person name="Klenk H.-P."/>
            <person name="Eisen J.A."/>
        </authorList>
    </citation>
    <scope>NUCLEOTIDE SEQUENCE [LARGE SCALE GENOMIC DNA]</scope>
    <source>
        <strain evidence="8">ATCC BAA-1111 / DSM 21527 / NCTC 11395 / H</strain>
    </source>
</reference>
<gene>
    <name evidence="7" type="ordered locus">Turpa_3207</name>
</gene>
<evidence type="ECO:0000313" key="8">
    <source>
        <dbReference type="Proteomes" id="UP000006048"/>
    </source>
</evidence>
<dbReference type="GO" id="GO:0046872">
    <property type="term" value="F:metal ion binding"/>
    <property type="evidence" value="ECO:0007669"/>
    <property type="project" value="UniProtKB-KW"/>
</dbReference>
<keyword evidence="8" id="KW-1185">Reference proteome</keyword>
<dbReference type="GO" id="GO:0009055">
    <property type="term" value="F:electron transfer activity"/>
    <property type="evidence" value="ECO:0007669"/>
    <property type="project" value="InterPro"/>
</dbReference>
<evidence type="ECO:0000256" key="4">
    <source>
        <dbReference type="PROSITE-ProRule" id="PRU00433"/>
    </source>
</evidence>
<dbReference type="EMBL" id="CP002959">
    <property type="protein sequence ID" value="AFM13846.1"/>
    <property type="molecule type" value="Genomic_DNA"/>
</dbReference>
<dbReference type="RefSeq" id="WP_014804346.1">
    <property type="nucleotide sequence ID" value="NC_018020.1"/>
</dbReference>
<evidence type="ECO:0000256" key="2">
    <source>
        <dbReference type="ARBA" id="ARBA00022723"/>
    </source>
</evidence>
<dbReference type="Gene3D" id="1.10.760.10">
    <property type="entry name" value="Cytochrome c-like domain"/>
    <property type="match status" value="1"/>
</dbReference>